<gene>
    <name evidence="1" type="ORF">T01_12184</name>
</gene>
<protein>
    <submittedName>
        <fullName evidence="1">Uncharacterized protein</fullName>
    </submittedName>
</protein>
<dbReference type="InParanoid" id="A0A0V1C117"/>
<evidence type="ECO:0000313" key="1">
    <source>
        <dbReference type="EMBL" id="KRY43012.1"/>
    </source>
</evidence>
<organism evidence="1 2">
    <name type="scientific">Trichinella spiralis</name>
    <name type="common">Trichina worm</name>
    <dbReference type="NCBI Taxonomy" id="6334"/>
    <lineage>
        <taxon>Eukaryota</taxon>
        <taxon>Metazoa</taxon>
        <taxon>Ecdysozoa</taxon>
        <taxon>Nematoda</taxon>
        <taxon>Enoplea</taxon>
        <taxon>Dorylaimia</taxon>
        <taxon>Trichinellida</taxon>
        <taxon>Trichinellidae</taxon>
        <taxon>Trichinella</taxon>
    </lineage>
</organism>
<sequence length="161" mass="18641">MVLSVRLSSFCSIENWFIDLRKGKEIPHSPDDSQRPFFFLTFISFFSPIFQEMHFYQTANNLVYLFLAHDSTILPPNIAKLAMMLCFVENFLHLNWKYSRSKDRWFDGTVGGFSVGGRMCSLHSPGWTNHVKDAFIRHGRMIIIVIMNVKISTNIITIQAS</sequence>
<reference evidence="1 2" key="1">
    <citation type="submission" date="2015-01" db="EMBL/GenBank/DDBJ databases">
        <title>Evolution of Trichinella species and genotypes.</title>
        <authorList>
            <person name="Korhonen P.K."/>
            <person name="Edoardo P."/>
            <person name="Giuseppe L.R."/>
            <person name="Gasser R.B."/>
        </authorList>
    </citation>
    <scope>NUCLEOTIDE SEQUENCE [LARGE SCALE GENOMIC DNA]</scope>
    <source>
        <strain evidence="1">ISS3</strain>
    </source>
</reference>
<dbReference type="Proteomes" id="UP000054776">
    <property type="component" value="Unassembled WGS sequence"/>
</dbReference>
<evidence type="ECO:0000313" key="2">
    <source>
        <dbReference type="Proteomes" id="UP000054776"/>
    </source>
</evidence>
<dbReference type="AlphaFoldDB" id="A0A0V1C117"/>
<accession>A0A0V1C117</accession>
<proteinExistence type="predicted"/>
<comment type="caution">
    <text evidence="1">The sequence shown here is derived from an EMBL/GenBank/DDBJ whole genome shotgun (WGS) entry which is preliminary data.</text>
</comment>
<keyword evidence="2" id="KW-1185">Reference proteome</keyword>
<dbReference type="OrthoDB" id="10601742at2759"/>
<dbReference type="EMBL" id="JYDH01000002">
    <property type="protein sequence ID" value="KRY43012.1"/>
    <property type="molecule type" value="Genomic_DNA"/>
</dbReference>
<name>A0A0V1C117_TRISP</name>